<organism evidence="6 7">
    <name type="scientific">Streptomyces boncukensis</name>
    <dbReference type="NCBI Taxonomy" id="2711219"/>
    <lineage>
        <taxon>Bacteria</taxon>
        <taxon>Bacillati</taxon>
        <taxon>Actinomycetota</taxon>
        <taxon>Actinomycetes</taxon>
        <taxon>Kitasatosporales</taxon>
        <taxon>Streptomycetaceae</taxon>
        <taxon>Streptomyces</taxon>
    </lineage>
</organism>
<evidence type="ECO:0000259" key="4">
    <source>
        <dbReference type="Pfam" id="PF00109"/>
    </source>
</evidence>
<evidence type="ECO:0000313" key="7">
    <source>
        <dbReference type="Proteomes" id="UP000477722"/>
    </source>
</evidence>
<name>A0A6G4X880_9ACTN</name>
<dbReference type="Gene3D" id="3.40.47.10">
    <property type="match status" value="1"/>
</dbReference>
<dbReference type="SUPFAM" id="SSF101173">
    <property type="entry name" value="Docking domain B of the erythromycin polyketide synthase (DEBS)"/>
    <property type="match status" value="1"/>
</dbReference>
<dbReference type="EMBL" id="JAAKZZ010000580">
    <property type="protein sequence ID" value="NGO72954.1"/>
    <property type="molecule type" value="Genomic_DNA"/>
</dbReference>
<comment type="cofactor">
    <cofactor evidence="1">
        <name>pantetheine 4'-phosphate</name>
        <dbReference type="ChEBI" id="CHEBI:47942"/>
    </cofactor>
</comment>
<gene>
    <name evidence="6" type="ORF">G5C65_32370</name>
</gene>
<dbReference type="Pfam" id="PF00109">
    <property type="entry name" value="ketoacyl-synt"/>
    <property type="match status" value="1"/>
</dbReference>
<dbReference type="InterPro" id="IPR050091">
    <property type="entry name" value="PKS_NRPS_Biosynth_Enz"/>
</dbReference>
<evidence type="ECO:0000259" key="5">
    <source>
        <dbReference type="Pfam" id="PF08990"/>
    </source>
</evidence>
<feature type="domain" description="Beta-ketoacyl synthase-like N-terminal" evidence="4">
    <location>
        <begin position="34"/>
        <end position="77"/>
    </location>
</feature>
<dbReference type="PANTHER" id="PTHR43775">
    <property type="entry name" value="FATTY ACID SYNTHASE"/>
    <property type="match status" value="1"/>
</dbReference>
<dbReference type="InterPro" id="IPR014030">
    <property type="entry name" value="Ketoacyl_synth_N"/>
</dbReference>
<protein>
    <recommendedName>
        <fullName evidence="8">Polyketide synthase</fullName>
    </recommendedName>
</protein>
<comment type="caution">
    <text evidence="6">The sequence shown here is derived from an EMBL/GenBank/DDBJ whole genome shotgun (WGS) entry which is preliminary data.</text>
</comment>
<dbReference type="PANTHER" id="PTHR43775:SF51">
    <property type="entry name" value="INACTIVE PHENOLPHTHIOCEROL SYNTHESIS POLYKETIDE SYNTHASE TYPE I PKS1-RELATED"/>
    <property type="match status" value="1"/>
</dbReference>
<dbReference type="AlphaFoldDB" id="A0A6G4X880"/>
<dbReference type="Pfam" id="PF08990">
    <property type="entry name" value="Docking"/>
    <property type="match status" value="1"/>
</dbReference>
<keyword evidence="2" id="KW-0808">Transferase</keyword>
<keyword evidence="3" id="KW-0511">Multifunctional enzyme</keyword>
<evidence type="ECO:0000256" key="1">
    <source>
        <dbReference type="ARBA" id="ARBA00001957"/>
    </source>
</evidence>
<reference evidence="6 7" key="1">
    <citation type="submission" date="2020-02" db="EMBL/GenBank/DDBJ databases">
        <title>Whole-genome analyses of novel actinobacteria.</title>
        <authorList>
            <person name="Sahin N."/>
            <person name="Tatar D."/>
        </authorList>
    </citation>
    <scope>NUCLEOTIDE SEQUENCE [LARGE SCALE GENOMIC DNA]</scope>
    <source>
        <strain evidence="6 7">SB3404</strain>
    </source>
</reference>
<dbReference type="InterPro" id="IPR036299">
    <property type="entry name" value="Polyketide_synth_docking_sf"/>
</dbReference>
<evidence type="ECO:0000256" key="3">
    <source>
        <dbReference type="ARBA" id="ARBA00023268"/>
    </source>
</evidence>
<evidence type="ECO:0000313" key="6">
    <source>
        <dbReference type="EMBL" id="NGO72954.1"/>
    </source>
</evidence>
<dbReference type="InterPro" id="IPR015083">
    <property type="entry name" value="NorB/c/GfsB-D-like_docking"/>
</dbReference>
<sequence>MSDELKLRDYLKRVTADLHNTKQRLRHIESAEREPIAIVGMSCRLPGDVVSPAGLWDLVVAGGDGMSDFPADRGWDAAWG</sequence>
<dbReference type="RefSeq" id="WP_165302610.1">
    <property type="nucleotide sequence ID" value="NZ_JAAKZZ010000580.1"/>
</dbReference>
<keyword evidence="7" id="KW-1185">Reference proteome</keyword>
<dbReference type="GO" id="GO:0004312">
    <property type="term" value="F:fatty acid synthase activity"/>
    <property type="evidence" value="ECO:0007669"/>
    <property type="project" value="TreeGrafter"/>
</dbReference>
<dbReference type="SUPFAM" id="SSF53901">
    <property type="entry name" value="Thiolase-like"/>
    <property type="match status" value="1"/>
</dbReference>
<feature type="non-terminal residue" evidence="6">
    <location>
        <position position="80"/>
    </location>
</feature>
<dbReference type="Proteomes" id="UP000477722">
    <property type="component" value="Unassembled WGS sequence"/>
</dbReference>
<evidence type="ECO:0008006" key="8">
    <source>
        <dbReference type="Google" id="ProtNLM"/>
    </source>
</evidence>
<proteinExistence type="predicted"/>
<feature type="domain" description="Polyketide synthase NorB/C/GfsB-E-like docking" evidence="5">
    <location>
        <begin position="6"/>
        <end position="30"/>
    </location>
</feature>
<evidence type="ECO:0000256" key="2">
    <source>
        <dbReference type="ARBA" id="ARBA00022679"/>
    </source>
</evidence>
<accession>A0A6G4X880</accession>
<dbReference type="InterPro" id="IPR016039">
    <property type="entry name" value="Thiolase-like"/>
</dbReference>
<dbReference type="GO" id="GO:0006633">
    <property type="term" value="P:fatty acid biosynthetic process"/>
    <property type="evidence" value="ECO:0007669"/>
    <property type="project" value="TreeGrafter"/>
</dbReference>